<sequence>MRLSIQSRPPCKITVNQSSQLMDHSWRPHPIQGNICPTCSISHFPFCPPHPHPHPSAYSAPNLDPNFRPINMNRPIYNNPGDPFYDPGYSNRNPSFPHAGNFGTGNGGPYSMQNHGYGDAEYMGSDYSNVNDRSNKRLRVDGGQGDANYSSSKFPVEDRLKLVHDHGVPYSGFGGDMRRYALASSGFDRNVGGRDPGIPSEFGVRPPSNGEMRNSVGVGHGVHYQKNGLECQTGYESRYSMKRNASDIVGNTFQNQDPTSFQQGGIGHDNDRQLHGYQHTNYGIPHSSNEGFYGSNVESMHSNNAPMHYDQRSNVPTSNHYSSSHPPFPSAMQQPGQLRHDHGSQQHFSGPRPPIETRPPHIQGYQVPAGNHIVSTQPHYGVPHMDYQGGYGNSVSENMGHLHASQGFDMQPPLPASPPPPLPMEPPGHWPADNNPSSSPPRVSSSLFPVPAGSSVPVHSSHAPIPKSHSRATLPMNSQLGHMSRGVFQGDPQGTSSFRQYHGDGRTFPSKNSFPVKPKVIDAAHLIKPPHRTSRPDHFVIILRGLPGSGKSYLAKMLRDLEVEHGGKAPRIHSMDDYFMTEVEKVDENEASKSSVRFKKPSMKKVLEYCYEPEMEEPYRSSMLKAFKKTLEEGAFTFVIVDDRNLRVADFAQFWATAKRSGYEVYVLEAPYKDPAGCTARNIHGFSQIDVEKMAAQWEEAPSMYLQVDVKSIFHGDDLKESNIEEVDMDTEDGDVDGGLFKSDERVAEKTVTSSAGDLGPYASRKDERNWDAEVGHPTEEVKDLGRSKWSGNLDGDDDERTEVLKGKANVLSGLVKTYGREGKSVYWGDQGGRTGFSIGAVKKANVGTLVIGPGAGYNLKSNPLPKEDATGKSAETKTHKVFQERLRAEQESFRAVFDRRRQRIGGLVAEED</sequence>
<feature type="region of interest" description="Disordered" evidence="1">
    <location>
        <begin position="302"/>
        <end position="468"/>
    </location>
</feature>
<dbReference type="GO" id="GO:0032204">
    <property type="term" value="P:regulation of telomere maintenance"/>
    <property type="evidence" value="ECO:0000318"/>
    <property type="project" value="GO_Central"/>
</dbReference>
<feature type="compositionally biased region" description="Low complexity" evidence="1">
    <location>
        <begin position="436"/>
        <end position="451"/>
    </location>
</feature>
<reference evidence="2" key="1">
    <citation type="journal article" date="2021" name="Nat. Commun.">
        <title>Genomic analyses provide insights into spinach domestication and the genetic basis of agronomic traits.</title>
        <authorList>
            <person name="Cai X."/>
            <person name="Sun X."/>
            <person name="Xu C."/>
            <person name="Sun H."/>
            <person name="Wang X."/>
            <person name="Ge C."/>
            <person name="Zhang Z."/>
            <person name="Wang Q."/>
            <person name="Fei Z."/>
            <person name="Jiao C."/>
            <person name="Wang Q."/>
        </authorList>
    </citation>
    <scope>NUCLEOTIDE SEQUENCE [LARGE SCALE GENOMIC DNA]</scope>
    <source>
        <strain evidence="2">cv. Varoflay</strain>
    </source>
</reference>
<dbReference type="Proteomes" id="UP000813463">
    <property type="component" value="Chromosome 5"/>
</dbReference>
<feature type="compositionally biased region" description="Pro residues" evidence="1">
    <location>
        <begin position="412"/>
        <end position="429"/>
    </location>
</feature>
<proteinExistence type="predicted"/>
<organism evidence="2 3">
    <name type="scientific">Spinacia oleracea</name>
    <name type="common">Spinach</name>
    <dbReference type="NCBI Taxonomy" id="3562"/>
    <lineage>
        <taxon>Eukaryota</taxon>
        <taxon>Viridiplantae</taxon>
        <taxon>Streptophyta</taxon>
        <taxon>Embryophyta</taxon>
        <taxon>Tracheophyta</taxon>
        <taxon>Spermatophyta</taxon>
        <taxon>Magnoliopsida</taxon>
        <taxon>eudicotyledons</taxon>
        <taxon>Gunneridae</taxon>
        <taxon>Pentapetalae</taxon>
        <taxon>Caryophyllales</taxon>
        <taxon>Chenopodiaceae</taxon>
        <taxon>Chenopodioideae</taxon>
        <taxon>Anserineae</taxon>
        <taxon>Spinacia</taxon>
    </lineage>
</organism>
<dbReference type="GeneID" id="110790498"/>
<keyword evidence="2" id="KW-1185">Reference proteome</keyword>
<feature type="compositionally biased region" description="Basic and acidic residues" evidence="1">
    <location>
        <begin position="764"/>
        <end position="787"/>
    </location>
</feature>
<feature type="region of interest" description="Disordered" evidence="1">
    <location>
        <begin position="752"/>
        <end position="798"/>
    </location>
</feature>
<feature type="compositionally biased region" description="Polar residues" evidence="1">
    <location>
        <begin position="312"/>
        <end position="336"/>
    </location>
</feature>
<dbReference type="InterPro" id="IPR026314">
    <property type="entry name" value="YLP_motif_con_p1"/>
</dbReference>
<gene>
    <name evidence="3" type="primary">LOC110790498</name>
</gene>
<reference evidence="3" key="2">
    <citation type="submission" date="2025-08" db="UniProtKB">
        <authorList>
            <consortium name="RefSeq"/>
        </authorList>
    </citation>
    <scope>IDENTIFICATION</scope>
    <source>
        <tissue evidence="3">Leaf</tissue>
    </source>
</reference>
<evidence type="ECO:0000256" key="1">
    <source>
        <dbReference type="SAM" id="MobiDB-lite"/>
    </source>
</evidence>
<dbReference type="AlphaFoldDB" id="A0A9R0IKD7"/>
<accession>A0A9R0IKD7</accession>
<dbReference type="SUPFAM" id="SSF52540">
    <property type="entry name" value="P-loop containing nucleoside triphosphate hydrolases"/>
    <property type="match status" value="1"/>
</dbReference>
<dbReference type="Gene3D" id="3.40.50.300">
    <property type="entry name" value="P-loop containing nucleotide triphosphate hydrolases"/>
    <property type="match status" value="1"/>
</dbReference>
<evidence type="ECO:0000313" key="3">
    <source>
        <dbReference type="RefSeq" id="XP_021850979.2"/>
    </source>
</evidence>
<name>A0A9R0IKD7_SPIOL</name>
<protein>
    <submittedName>
        <fullName evidence="3">Uncharacterized protein isoform X1</fullName>
    </submittedName>
</protein>
<dbReference type="GO" id="GO:0005634">
    <property type="term" value="C:nucleus"/>
    <property type="evidence" value="ECO:0000318"/>
    <property type="project" value="GO_Central"/>
</dbReference>
<dbReference type="RefSeq" id="XP_021850979.2">
    <property type="nucleotide sequence ID" value="XM_021995287.2"/>
</dbReference>
<evidence type="ECO:0000313" key="2">
    <source>
        <dbReference type="Proteomes" id="UP000813463"/>
    </source>
</evidence>
<dbReference type="PANTHER" id="PTHR13413:SF0">
    <property type="entry name" value="YLP MOTIF-CONTAINING PROTEIN 1"/>
    <property type="match status" value="1"/>
</dbReference>
<dbReference type="KEGG" id="soe:110790498"/>
<dbReference type="PANTHER" id="PTHR13413">
    <property type="entry name" value="YLP MOTIF CONTAINING PROTEIN NUCLEAR PROTEIN ZAP"/>
    <property type="match status" value="1"/>
</dbReference>
<dbReference type="InterPro" id="IPR027417">
    <property type="entry name" value="P-loop_NTPase"/>
</dbReference>